<keyword evidence="2" id="KW-1133">Transmembrane helix</keyword>
<dbReference type="PANTHER" id="PTHR30572">
    <property type="entry name" value="MEMBRANE COMPONENT OF TRANSPORTER-RELATED"/>
    <property type="match status" value="1"/>
</dbReference>
<evidence type="ECO:0000313" key="3">
    <source>
        <dbReference type="EMBL" id="WUN83072.1"/>
    </source>
</evidence>
<sequence length="962" mass="98348">MTTPPSATPPPSDARTPAAPRSGPRPAPWVRTRLRAAPLGTLLAAALAFVAVLLAAALPRAQDRGADQALRSFLNDSGSSRTSLQATAPAPASGQSAQALDQTLKSLLARTGNTFHVEAEKVVHGTRTNKRQPLMNPELSRPHGLPPEMSLLYVQQAQDHVKLVEGRWPSGAPRPAGGAAYEPPLQVAISQQAAETIGARVGSVLASAALVDGTPSVEVVGLFSVRDETEDFWVGMDCLPRACKKFVGESYLWEADALIGAGDLDRMDLWGHDAQDFWRLPVDVDRLRADRLGATKKEIASYVAGPTAATLSFETRRERLRTTSWLPELFEQAHERRQAAAPLALIGPAGVGGVAFVVLCLAGALAADRRDAELRLLLARGGSRSAIVGRLLREGAVTVLPAAAAATGLAVLLLPTPRLAPALLSAATVALLALLAFPVRAAVLLTPARPAGRWRRPVAELLVLAATAAAVLEVRRRGVAPAGSDPDPLLVASPLLLALCGALLLARVQPVVTGWFARMAGRRSGLVGFLGLARAARGSGARGAGSSGPSVLPMVALLLAITTGGFGAAVLQSVESNRLGVARLTVGGDAAISAFGKAILPDGLAKAAGELPGVRTSVPLWIDHDSALVGTVQRSSQVNLIVVEPAAYAELSRVLGCGSFDPALLATGGGQPADAPVPALFSSGVARLGGSGTFTVQPGNGGEVRVRGAAVVDCTPAVPAADAATVVLPADRATALIGGSDRPNRWFGLGPVDGDRLRALVRSALPPDSATPAAAPAASASPVASATPAAPAPGTQPADEVYPVRTSADAVAELGADPLQRSAERLFWASVAGAAGFALLAVLLTLMRTVPERAALLARLRTMGLRRRQGVALILAETLPQTLAAALGGALVAGAAVALLGPAMDLSTLVGASVPTGVRLTAGPVLTQALGLAALVAAAVLVEAATSGRRQITTELRAGDQR</sequence>
<keyword evidence="2" id="KW-0812">Transmembrane</keyword>
<evidence type="ECO:0000313" key="4">
    <source>
        <dbReference type="Proteomes" id="UP001432312"/>
    </source>
</evidence>
<feature type="region of interest" description="Disordered" evidence="1">
    <location>
        <begin position="76"/>
        <end position="99"/>
    </location>
</feature>
<evidence type="ECO:0000256" key="2">
    <source>
        <dbReference type="SAM" id="Phobius"/>
    </source>
</evidence>
<feature type="transmembrane region" description="Helical" evidence="2">
    <location>
        <begin position="551"/>
        <end position="571"/>
    </location>
</feature>
<feature type="transmembrane region" description="Helical" evidence="2">
    <location>
        <begin position="457"/>
        <end position="475"/>
    </location>
</feature>
<organism evidence="3 4">
    <name type="scientific">Streptomyces erythrochromogenes</name>
    <dbReference type="NCBI Taxonomy" id="285574"/>
    <lineage>
        <taxon>Bacteria</taxon>
        <taxon>Bacillati</taxon>
        <taxon>Actinomycetota</taxon>
        <taxon>Actinomycetes</taxon>
        <taxon>Kitasatosporales</taxon>
        <taxon>Streptomycetaceae</taxon>
        <taxon>Streptomyces</taxon>
    </lineage>
</organism>
<feature type="transmembrane region" description="Helical" evidence="2">
    <location>
        <begin position="343"/>
        <end position="367"/>
    </location>
</feature>
<protein>
    <recommendedName>
        <fullName evidence="5">ABC transport system permease protein</fullName>
    </recommendedName>
</protein>
<dbReference type="PANTHER" id="PTHR30572:SF4">
    <property type="entry name" value="ABC TRANSPORTER PERMEASE YTRF"/>
    <property type="match status" value="1"/>
</dbReference>
<feature type="transmembrane region" description="Helical" evidence="2">
    <location>
        <begin position="39"/>
        <end position="58"/>
    </location>
</feature>
<accession>A0ABZ1QL86</accession>
<proteinExistence type="predicted"/>
<evidence type="ECO:0000256" key="1">
    <source>
        <dbReference type="SAM" id="MobiDB-lite"/>
    </source>
</evidence>
<keyword evidence="4" id="KW-1185">Reference proteome</keyword>
<keyword evidence="2" id="KW-0472">Membrane</keyword>
<feature type="compositionally biased region" description="Low complexity" evidence="1">
    <location>
        <begin position="85"/>
        <end position="99"/>
    </location>
</feature>
<dbReference type="RefSeq" id="WP_328740618.1">
    <property type="nucleotide sequence ID" value="NZ_CP108036.1"/>
</dbReference>
<feature type="transmembrane region" description="Helical" evidence="2">
    <location>
        <begin position="920"/>
        <end position="942"/>
    </location>
</feature>
<dbReference type="EMBL" id="CP108036">
    <property type="protein sequence ID" value="WUN83072.1"/>
    <property type="molecule type" value="Genomic_DNA"/>
</dbReference>
<dbReference type="GeneID" id="95501147"/>
<feature type="transmembrane region" description="Helical" evidence="2">
    <location>
        <begin position="826"/>
        <end position="850"/>
    </location>
</feature>
<feature type="region of interest" description="Disordered" evidence="1">
    <location>
        <begin position="768"/>
        <end position="800"/>
    </location>
</feature>
<evidence type="ECO:0008006" key="5">
    <source>
        <dbReference type="Google" id="ProtNLM"/>
    </source>
</evidence>
<feature type="compositionally biased region" description="Low complexity" evidence="1">
    <location>
        <begin position="768"/>
        <end position="798"/>
    </location>
</feature>
<feature type="transmembrane region" description="Helical" evidence="2">
    <location>
        <begin position="871"/>
        <end position="900"/>
    </location>
</feature>
<feature type="region of interest" description="Disordered" evidence="1">
    <location>
        <begin position="1"/>
        <end position="27"/>
    </location>
</feature>
<feature type="transmembrane region" description="Helical" evidence="2">
    <location>
        <begin position="495"/>
        <end position="517"/>
    </location>
</feature>
<name>A0ABZ1QL86_9ACTN</name>
<feature type="compositionally biased region" description="Low complexity" evidence="1">
    <location>
        <begin position="13"/>
        <end position="24"/>
    </location>
</feature>
<feature type="transmembrane region" description="Helical" evidence="2">
    <location>
        <begin position="422"/>
        <end position="445"/>
    </location>
</feature>
<feature type="compositionally biased region" description="Pro residues" evidence="1">
    <location>
        <begin position="1"/>
        <end position="12"/>
    </location>
</feature>
<dbReference type="Proteomes" id="UP001432312">
    <property type="component" value="Chromosome"/>
</dbReference>
<dbReference type="InterPro" id="IPR050250">
    <property type="entry name" value="Macrolide_Exporter_MacB"/>
</dbReference>
<feature type="region of interest" description="Disordered" evidence="1">
    <location>
        <begin position="119"/>
        <end position="142"/>
    </location>
</feature>
<gene>
    <name evidence="3" type="ORF">OHA91_33890</name>
</gene>
<reference evidence="3" key="1">
    <citation type="submission" date="2022-10" db="EMBL/GenBank/DDBJ databases">
        <title>The complete genomes of actinobacterial strains from the NBC collection.</title>
        <authorList>
            <person name="Joergensen T.S."/>
            <person name="Alvarez Arevalo M."/>
            <person name="Sterndorff E.B."/>
            <person name="Faurdal D."/>
            <person name="Vuksanovic O."/>
            <person name="Mourched A.-S."/>
            <person name="Charusanti P."/>
            <person name="Shaw S."/>
            <person name="Blin K."/>
            <person name="Weber T."/>
        </authorList>
    </citation>
    <scope>NUCLEOTIDE SEQUENCE</scope>
    <source>
        <strain evidence="3">NBC_00303</strain>
    </source>
</reference>